<proteinExistence type="predicted"/>
<feature type="domain" description="Methyltransferase FkbM" evidence="1">
    <location>
        <begin position="215"/>
        <end position="346"/>
    </location>
</feature>
<evidence type="ECO:0000313" key="3">
    <source>
        <dbReference type="Proteomes" id="UP000617402"/>
    </source>
</evidence>
<accession>A0ABR7T369</accession>
<reference evidence="2 3" key="1">
    <citation type="submission" date="2020-07" db="EMBL/GenBank/DDBJ databases">
        <title>Draft whole-genome sequence of Heliobacterium chlorum DSM 3682, type strain.</title>
        <authorList>
            <person name="Kyndt J.A."/>
            <person name="Meyer T.E."/>
            <person name="Imhoff J.F."/>
        </authorList>
    </citation>
    <scope>NUCLEOTIDE SEQUENCE [LARGE SCALE GENOMIC DNA]</scope>
    <source>
        <strain evidence="2 3">DSM 3682</strain>
    </source>
</reference>
<dbReference type="GO" id="GO:0008168">
    <property type="term" value="F:methyltransferase activity"/>
    <property type="evidence" value="ECO:0007669"/>
    <property type="project" value="UniProtKB-KW"/>
</dbReference>
<keyword evidence="2" id="KW-0808">Transferase</keyword>
<comment type="caution">
    <text evidence="2">The sequence shown here is derived from an EMBL/GenBank/DDBJ whole genome shotgun (WGS) entry which is preliminary data.</text>
</comment>
<dbReference type="InterPro" id="IPR029063">
    <property type="entry name" value="SAM-dependent_MTases_sf"/>
</dbReference>
<dbReference type="InterPro" id="IPR052514">
    <property type="entry name" value="SAM-dependent_MTase"/>
</dbReference>
<dbReference type="Proteomes" id="UP000617402">
    <property type="component" value="Unassembled WGS sequence"/>
</dbReference>
<dbReference type="PANTHER" id="PTHR34203">
    <property type="entry name" value="METHYLTRANSFERASE, FKBM FAMILY PROTEIN"/>
    <property type="match status" value="1"/>
</dbReference>
<keyword evidence="2" id="KW-0489">Methyltransferase</keyword>
<evidence type="ECO:0000313" key="2">
    <source>
        <dbReference type="EMBL" id="MBC9784299.1"/>
    </source>
</evidence>
<dbReference type="InterPro" id="IPR006342">
    <property type="entry name" value="FkbM_mtfrase"/>
</dbReference>
<dbReference type="Gene3D" id="3.40.50.150">
    <property type="entry name" value="Vaccinia Virus protein VP39"/>
    <property type="match status" value="1"/>
</dbReference>
<dbReference type="SUPFAM" id="SSF53335">
    <property type="entry name" value="S-adenosyl-L-methionine-dependent methyltransferases"/>
    <property type="match status" value="1"/>
</dbReference>
<gene>
    <name evidence="2" type="ORF">H1S01_07215</name>
</gene>
<dbReference type="NCBIfam" id="TIGR01444">
    <property type="entry name" value="fkbM_fam"/>
    <property type="match status" value="1"/>
</dbReference>
<protein>
    <submittedName>
        <fullName evidence="2">FkbM family methyltransferase</fullName>
    </submittedName>
</protein>
<dbReference type="RefSeq" id="WP_188039416.1">
    <property type="nucleotide sequence ID" value="NZ_JACVHF010000005.1"/>
</dbReference>
<dbReference type="PANTHER" id="PTHR34203:SF15">
    <property type="entry name" value="SLL1173 PROTEIN"/>
    <property type="match status" value="1"/>
</dbReference>
<evidence type="ECO:0000259" key="1">
    <source>
        <dbReference type="Pfam" id="PF05050"/>
    </source>
</evidence>
<dbReference type="GO" id="GO:0032259">
    <property type="term" value="P:methylation"/>
    <property type="evidence" value="ECO:0007669"/>
    <property type="project" value="UniProtKB-KW"/>
</dbReference>
<name>A0ABR7T369_HELCL</name>
<dbReference type="Pfam" id="PF05050">
    <property type="entry name" value="Methyltransf_21"/>
    <property type="match status" value="1"/>
</dbReference>
<organism evidence="2 3">
    <name type="scientific">Heliobacterium chlorum</name>
    <dbReference type="NCBI Taxonomy" id="2698"/>
    <lineage>
        <taxon>Bacteria</taxon>
        <taxon>Bacillati</taxon>
        <taxon>Bacillota</taxon>
        <taxon>Clostridia</taxon>
        <taxon>Eubacteriales</taxon>
        <taxon>Heliobacteriaceae</taxon>
        <taxon>Heliobacterium</taxon>
    </lineage>
</organism>
<keyword evidence="3" id="KW-1185">Reference proteome</keyword>
<sequence length="389" mass="45194">MKTFEYPLEELKTLLSESYESVVQRERSAFERFSEGESSIVLFGTDELSKATLAGLRKVGIEPLGFIDDYPKRCATTIDGLSVFSPQEAVRYFGHQPIYLVTKWEHGANRGFLSIKSELRKFGCAKIVPFPMLYWKYPNLFFPLLFWDLPHKLIDESALILKAFELWEDEYSKQAFVAQLRWRLWLDYECLPQKEGTAYFPVHLFCAIPNEVFVDCGAYDGDTLRTFKEMNESFKKYIAFEPDRYNYSRLQKVIEEFNDERIHAFPFAVADEGKAVPFVSLGSPKSNINPFAKEQVKAITLDQIFEDEVCTFIKMDVEGSELSALQGASDIIKRDLPILSVCVYHRDDHLWKVPLYISSLTDQYTFYLGVHENEGYEWVCYAIPKSRRR</sequence>
<dbReference type="EMBL" id="JACVHF010000005">
    <property type="protein sequence ID" value="MBC9784299.1"/>
    <property type="molecule type" value="Genomic_DNA"/>
</dbReference>